<keyword evidence="4" id="KW-0472">Membrane</keyword>
<dbReference type="InterPro" id="IPR007452">
    <property type="entry name" value="TamB_C"/>
</dbReference>
<proteinExistence type="predicted"/>
<comment type="subcellular location">
    <subcellularLocation>
        <location evidence="1">Membrane</location>
        <topology evidence="1">Single-pass membrane protein</topology>
    </subcellularLocation>
</comment>
<reference evidence="6 7" key="1">
    <citation type="journal article" date="2012" name="Stand. Genomic Sci.">
        <title>Genome sequence of the orange-pigmented seawater bacterium Owenweeksia hongkongensis type strain (UST20020801(T)).</title>
        <authorList>
            <person name="Riedel T."/>
            <person name="Held B."/>
            <person name="Nolan M."/>
            <person name="Lucas S."/>
            <person name="Lapidus A."/>
            <person name="Tice H."/>
            <person name="Del Rio T.G."/>
            <person name="Cheng J.F."/>
            <person name="Han C."/>
            <person name="Tapia R."/>
            <person name="Goodwin L.A."/>
            <person name="Pitluck S."/>
            <person name="Liolios K."/>
            <person name="Mavromatis K."/>
            <person name="Pagani I."/>
            <person name="Ivanova N."/>
            <person name="Mikhailova N."/>
            <person name="Pati A."/>
            <person name="Chen A."/>
            <person name="Palaniappan K."/>
            <person name="Rohde M."/>
            <person name="Tindall B.J."/>
            <person name="Detter J.C."/>
            <person name="Goker M."/>
            <person name="Woyke T."/>
            <person name="Bristow J."/>
            <person name="Eisen J.A."/>
            <person name="Markowitz V."/>
            <person name="Hugenholtz P."/>
            <person name="Klenk H.P."/>
            <person name="Kyrpides N.C."/>
        </authorList>
    </citation>
    <scope>NUCLEOTIDE SEQUENCE</scope>
    <source>
        <strain evidence="7">DSM 17368 / JCM 12287 / NRRL B-23963</strain>
    </source>
</reference>
<evidence type="ECO:0000313" key="6">
    <source>
        <dbReference type="EMBL" id="AEV31734.1"/>
    </source>
</evidence>
<evidence type="ECO:0000256" key="1">
    <source>
        <dbReference type="ARBA" id="ARBA00004167"/>
    </source>
</evidence>
<keyword evidence="2" id="KW-0812">Transmembrane</keyword>
<dbReference type="Proteomes" id="UP000005631">
    <property type="component" value="Chromosome"/>
</dbReference>
<gene>
    <name evidence="6" type="ordered locus">Oweho_0720</name>
</gene>
<evidence type="ECO:0000313" key="7">
    <source>
        <dbReference type="Proteomes" id="UP000005631"/>
    </source>
</evidence>
<evidence type="ECO:0000259" key="5">
    <source>
        <dbReference type="Pfam" id="PF04357"/>
    </source>
</evidence>
<keyword evidence="7" id="KW-1185">Reference proteome</keyword>
<dbReference type="EMBL" id="CP003156">
    <property type="protein sequence ID" value="AEV31734.1"/>
    <property type="molecule type" value="Genomic_DNA"/>
</dbReference>
<dbReference type="STRING" id="926562.Oweho_0720"/>
<dbReference type="eggNOG" id="COG2911">
    <property type="taxonomic scope" value="Bacteria"/>
</dbReference>
<evidence type="ECO:0000256" key="3">
    <source>
        <dbReference type="ARBA" id="ARBA00022989"/>
    </source>
</evidence>
<evidence type="ECO:0000256" key="2">
    <source>
        <dbReference type="ARBA" id="ARBA00022692"/>
    </source>
</evidence>
<dbReference type="Pfam" id="PF04357">
    <property type="entry name" value="TamB"/>
    <property type="match status" value="1"/>
</dbReference>
<dbReference type="KEGG" id="oho:Oweho_0720"/>
<organism evidence="6 7">
    <name type="scientific">Owenweeksia hongkongensis (strain DSM 17368 / CIP 108786 / JCM 12287 / NRRL B-23963 / UST20020801)</name>
    <dbReference type="NCBI Taxonomy" id="926562"/>
    <lineage>
        <taxon>Bacteria</taxon>
        <taxon>Pseudomonadati</taxon>
        <taxon>Bacteroidota</taxon>
        <taxon>Flavobacteriia</taxon>
        <taxon>Flavobacteriales</taxon>
        <taxon>Owenweeksiaceae</taxon>
        <taxon>Owenweeksia</taxon>
    </lineage>
</organism>
<dbReference type="GO" id="GO:0005886">
    <property type="term" value="C:plasma membrane"/>
    <property type="evidence" value="ECO:0007669"/>
    <property type="project" value="InterPro"/>
</dbReference>
<dbReference type="RefSeq" id="WP_014201095.1">
    <property type="nucleotide sequence ID" value="NC_016599.1"/>
</dbReference>
<accession>G8R1J5</accession>
<name>G8R1J5_OWEHD</name>
<dbReference type="GO" id="GO:0009306">
    <property type="term" value="P:protein secretion"/>
    <property type="evidence" value="ECO:0007669"/>
    <property type="project" value="InterPro"/>
</dbReference>
<dbReference type="PANTHER" id="PTHR36985:SF1">
    <property type="entry name" value="TRANSLOCATION AND ASSEMBLY MODULE SUBUNIT TAMB"/>
    <property type="match status" value="1"/>
</dbReference>
<dbReference type="OrthoDB" id="680700at2"/>
<dbReference type="PANTHER" id="PTHR36985">
    <property type="entry name" value="TRANSLOCATION AND ASSEMBLY MODULE SUBUNIT TAMB"/>
    <property type="match status" value="1"/>
</dbReference>
<feature type="domain" description="Translocation and assembly module TamB C-terminal" evidence="5">
    <location>
        <begin position="1004"/>
        <end position="1432"/>
    </location>
</feature>
<protein>
    <recommendedName>
        <fullName evidence="5">Translocation and assembly module TamB C-terminal domain-containing protein</fullName>
    </recommendedName>
</protein>
<dbReference type="HOGENOM" id="CLU_002997_1_1_10"/>
<sequence length="1467" mass="163475">MWIGLSIIFILLALAVTLSFSGPQTFVANKAITWVNEKYKTDIELARFQYVFPDQFVLGEVYIQDERKDTLAYATEIKLFFGGFNSMTNTAHSRGVEAKNLKFYWTKTVGDEEFGFQKFVNKFSSGDTTTGQPFGLEVSQVDISNGRFWYEDKNCEDCFRMLLQNIQIDVSDFDLEGANFSLEANNISLKDKYSLDVKSMSTYYEMYDDHMTIDKLKFETAESTFDGDVLFEYNSMEDFQDFVNQVQITAEIRESDLQSKEIQIFSGEQFPDFKRFSLTGSAQGKVNQLEAEDLDLNVGASTHLTGNLALRNTTNPDSIFINAQNIKLNTQPEDVQFLYGLFSDSALPLDVNPLGDIVMAGDFEGYIFDFETAGSLKSDIGNFEADLALKTSEEVENMTYKGNVSLDAFNIGLLLNDSALGTVTTTMAIDGKGTDPTVMNTKLYGTVSQIWLQDYNYTNIDINGRIKNSRFEGKLAINDPALRFIFDGGASFGQDTSRYKFTANVERADLFALNLAPDSVAVVTAEMNIDFLALNYQKWAGDIRLANTTYENGKNFYFFQDIIMHSEGLDTNRYMEVRSNIVDANLSGNYTLSGIQQAFASQINKFVKTAEPVPGPDNQDFIFDFTIKNTLLLTELFVPKLTVEPNSKLKGTYSSENNQLEINLKSPGFAWDYNQVTAINLDYIGGVEKSQLGFDVGSVKLKSGLKIDSISLGNYYYNDSLFYDLSWIMRDSVDSKINLLGYALQNDTSTFEIGVFESKFNVGFQNFTIRDKNKIVIDTGGVHIEDLVIANEGREIFINGNISDNPYEVLRLNLRGFGMDLANYFIGSTAARFSGKLYGDVILTQVLAEPKFAADIRIDSLGMNNTYLGDLLVSSDWTVKDDTIRLLSTMTAGDLTTFKAEGYYQPDSLGRIKFDVNFDRFKIAAFNPFLAGIAENARGSITGKIDVSGNTGTPVVNGELKLPNTAFTVSLLKTDYNVEGIPKVKIEPGRISFPDLTLRDSKFGTEGFVTGGVTHKNFSDFVLDLNIKANELLVLNTTEDTDDPYYGTAFVSGNISIKGPTDEIKVTADVTTERDTKFYLPIDGATEVSKTSFVTFVDPTVVDTLADKIEKSINLNKGVSLDFNMNVNTNAMVSIIVDSELDNKLEATGYGNIRMKMNPYQDIEMYGTYTVRDGFYNFVMPGLKRKFDVLDGGTVTWNGDPFGAIIGLTARYTTKADPSALVNIYEGGRTTVVLDMFLSGELFDPEIDFDINAPRSTGTVQSVIRSQLTDKDKMYRQVFSILALNKFAPAEGLDISSGNGQELAFSALATQAAGYLNQVTGDYEVSLGYQGGTKDNPTAVVQQQDEVEVGVSKRFFDDKITVNGTVGVAVGDNPNVDQNNQRQVAGDFEVEYNITDDGRIRAKAFNRSVDDYYRLGQQNYEQGVGVYYRMDFETWDDFVQRVIHPKKTDGIKDDEEEDFINPNEKGL</sequence>
<keyword evidence="3" id="KW-1133">Transmembrane helix</keyword>
<evidence type="ECO:0000256" key="4">
    <source>
        <dbReference type="ARBA" id="ARBA00023136"/>
    </source>
</evidence>